<protein>
    <submittedName>
        <fullName evidence="1">Uncharacterized protein</fullName>
    </submittedName>
</protein>
<proteinExistence type="predicted"/>
<evidence type="ECO:0000313" key="1">
    <source>
        <dbReference type="EMBL" id="PTQ09117.1"/>
    </source>
</evidence>
<organism evidence="1 2">
    <name type="scientific">Sphingomonas oleivorans</name>
    <dbReference type="NCBI Taxonomy" id="1735121"/>
    <lineage>
        <taxon>Bacteria</taxon>
        <taxon>Pseudomonadati</taxon>
        <taxon>Pseudomonadota</taxon>
        <taxon>Alphaproteobacteria</taxon>
        <taxon>Sphingomonadales</taxon>
        <taxon>Sphingomonadaceae</taxon>
        <taxon>Sphingomonas</taxon>
    </lineage>
</organism>
<gene>
    <name evidence="1" type="ORF">CLG96_14775</name>
</gene>
<dbReference type="EMBL" id="NWBU01000012">
    <property type="protein sequence ID" value="PTQ09117.1"/>
    <property type="molecule type" value="Genomic_DNA"/>
</dbReference>
<sequence length="96" mass="11117">MHDEREARFDVLCQMIENEAGIFVARTDRRDLLPCHRILGHFWWGAIGQQEDGSETSLFLAFPECAHRGSNSDAGYSNQRDLVERKGWRLWLGARI</sequence>
<evidence type="ECO:0000313" key="2">
    <source>
        <dbReference type="Proteomes" id="UP000244162"/>
    </source>
</evidence>
<dbReference type="Proteomes" id="UP000244162">
    <property type="component" value="Unassembled WGS sequence"/>
</dbReference>
<comment type="caution">
    <text evidence="1">The sequence shown here is derived from an EMBL/GenBank/DDBJ whole genome shotgun (WGS) entry which is preliminary data.</text>
</comment>
<name>A0A2T5FVA9_9SPHN</name>
<dbReference type="AlphaFoldDB" id="A0A2T5FVA9"/>
<reference evidence="1 2" key="1">
    <citation type="submission" date="2017-09" db="EMBL/GenBank/DDBJ databases">
        <title>Sphingomonas panjinensis sp.nov., isolated from oil-contaminated soil.</title>
        <authorList>
            <person name="Wang L."/>
            <person name="Chen L."/>
        </authorList>
    </citation>
    <scope>NUCLEOTIDE SEQUENCE [LARGE SCALE GENOMIC DNA]</scope>
    <source>
        <strain evidence="1 2">FW-11</strain>
    </source>
</reference>
<accession>A0A2T5FVA9</accession>
<keyword evidence="2" id="KW-1185">Reference proteome</keyword>